<evidence type="ECO:0000256" key="2">
    <source>
        <dbReference type="ARBA" id="ARBA00001946"/>
    </source>
</evidence>
<dbReference type="SUPFAM" id="SSF54495">
    <property type="entry name" value="UBC-like"/>
    <property type="match status" value="1"/>
</dbReference>
<dbReference type="Gene3D" id="3.60.40.10">
    <property type="entry name" value="PPM-type phosphatase domain"/>
    <property type="match status" value="1"/>
</dbReference>
<comment type="similarity">
    <text evidence="13">Belongs to the ubiquitin-conjugating enzyme family.</text>
</comment>
<dbReference type="SUPFAM" id="SSF81606">
    <property type="entry name" value="PP2C-like"/>
    <property type="match status" value="1"/>
</dbReference>
<dbReference type="Pfam" id="PF00179">
    <property type="entry name" value="UQ_con"/>
    <property type="match status" value="1"/>
</dbReference>
<dbReference type="InterPro" id="IPR000222">
    <property type="entry name" value="PP2C_BS"/>
</dbReference>
<evidence type="ECO:0000256" key="10">
    <source>
        <dbReference type="ARBA" id="ARBA00023211"/>
    </source>
</evidence>
<dbReference type="EMBL" id="QGKY02000094">
    <property type="protein sequence ID" value="KAF2601220.1"/>
    <property type="molecule type" value="Genomic_DNA"/>
</dbReference>
<dbReference type="InterPro" id="IPR001932">
    <property type="entry name" value="PPM-type_phosphatase-like_dom"/>
</dbReference>
<keyword evidence="13" id="KW-0547">Nucleotide-binding</keyword>
<dbReference type="PANTHER" id="PTHR24067">
    <property type="entry name" value="UBIQUITIN-CONJUGATING ENZYME E2"/>
    <property type="match status" value="1"/>
</dbReference>
<keyword evidence="8" id="KW-0460">Magnesium</keyword>
<evidence type="ECO:0000256" key="13">
    <source>
        <dbReference type="RuleBase" id="RU362109"/>
    </source>
</evidence>
<dbReference type="Pfam" id="PF00481">
    <property type="entry name" value="PP2C"/>
    <property type="match status" value="1"/>
</dbReference>
<name>A0A8S9KZQ9_BRACR</name>
<dbReference type="GO" id="GO:0004722">
    <property type="term" value="F:protein serine/threonine phosphatase activity"/>
    <property type="evidence" value="ECO:0007669"/>
    <property type="project" value="UniProtKB-EC"/>
</dbReference>
<comment type="cofactor">
    <cofactor evidence="1">
        <name>Mn(2+)</name>
        <dbReference type="ChEBI" id="CHEBI:29035"/>
    </cofactor>
</comment>
<dbReference type="GO" id="GO:0046872">
    <property type="term" value="F:metal ion binding"/>
    <property type="evidence" value="ECO:0007669"/>
    <property type="project" value="UniProtKB-KW"/>
</dbReference>
<feature type="domain" description="PPM-type phosphatase" evidence="15">
    <location>
        <begin position="23"/>
        <end position="382"/>
    </location>
</feature>
<dbReference type="InterPro" id="IPR023313">
    <property type="entry name" value="UBQ-conjugating_AS"/>
</dbReference>
<dbReference type="InterPro" id="IPR016135">
    <property type="entry name" value="UBQ-conjugating_enzyme/RWD"/>
</dbReference>
<dbReference type="Gene3D" id="3.10.110.10">
    <property type="entry name" value="Ubiquitin Conjugating Enzyme"/>
    <property type="match status" value="1"/>
</dbReference>
<protein>
    <recommendedName>
        <fullName evidence="3">protein-serine/threonine phosphatase</fullName>
        <ecNumber evidence="3">3.1.3.16</ecNumber>
    </recommendedName>
</protein>
<evidence type="ECO:0000259" key="14">
    <source>
        <dbReference type="PROSITE" id="PS50127"/>
    </source>
</evidence>
<gene>
    <name evidence="16" type="ORF">F2Q70_00026355</name>
</gene>
<evidence type="ECO:0000256" key="8">
    <source>
        <dbReference type="ARBA" id="ARBA00022842"/>
    </source>
</evidence>
<dbReference type="CDD" id="cd00143">
    <property type="entry name" value="PP2Cc"/>
    <property type="match status" value="1"/>
</dbReference>
<dbReference type="GO" id="GO:0016740">
    <property type="term" value="F:transferase activity"/>
    <property type="evidence" value="ECO:0007669"/>
    <property type="project" value="UniProtKB-KW"/>
</dbReference>
<evidence type="ECO:0000256" key="12">
    <source>
        <dbReference type="RuleBase" id="RU003465"/>
    </source>
</evidence>
<accession>A0A8S9KZQ9</accession>
<evidence type="ECO:0000256" key="3">
    <source>
        <dbReference type="ARBA" id="ARBA00013081"/>
    </source>
</evidence>
<dbReference type="EC" id="3.1.3.16" evidence="3"/>
<dbReference type="PROSITE" id="PS50127">
    <property type="entry name" value="UBC_2"/>
    <property type="match status" value="1"/>
</dbReference>
<comment type="similarity">
    <text evidence="12">Belongs to the PP2C family.</text>
</comment>
<keyword evidence="9 12" id="KW-0904">Protein phosphatase</keyword>
<evidence type="ECO:0000256" key="5">
    <source>
        <dbReference type="ARBA" id="ARBA00022723"/>
    </source>
</evidence>
<evidence type="ECO:0000256" key="7">
    <source>
        <dbReference type="ARBA" id="ARBA00022801"/>
    </source>
</evidence>
<dbReference type="InterPro" id="IPR050113">
    <property type="entry name" value="Ub_conjugating_enzyme"/>
</dbReference>
<evidence type="ECO:0000256" key="1">
    <source>
        <dbReference type="ARBA" id="ARBA00001936"/>
    </source>
</evidence>
<dbReference type="InterPro" id="IPR036457">
    <property type="entry name" value="PPM-type-like_dom_sf"/>
</dbReference>
<dbReference type="SMART" id="SM00212">
    <property type="entry name" value="UBCc"/>
    <property type="match status" value="1"/>
</dbReference>
<comment type="caution">
    <text evidence="16">The sequence shown here is derived from an EMBL/GenBank/DDBJ whole genome shotgun (WGS) entry which is preliminary data.</text>
</comment>
<dbReference type="InterPro" id="IPR000608">
    <property type="entry name" value="UBC"/>
</dbReference>
<dbReference type="PROSITE" id="PS00183">
    <property type="entry name" value="UBC_1"/>
    <property type="match status" value="1"/>
</dbReference>
<evidence type="ECO:0000256" key="9">
    <source>
        <dbReference type="ARBA" id="ARBA00022912"/>
    </source>
</evidence>
<keyword evidence="4" id="KW-0808">Transferase</keyword>
<dbReference type="AlphaFoldDB" id="A0A8S9KZQ9"/>
<dbReference type="SMART" id="SM00332">
    <property type="entry name" value="PP2Cc"/>
    <property type="match status" value="1"/>
</dbReference>
<dbReference type="GO" id="GO:0005524">
    <property type="term" value="F:ATP binding"/>
    <property type="evidence" value="ECO:0007669"/>
    <property type="project" value="UniProtKB-UniRule"/>
</dbReference>
<evidence type="ECO:0000256" key="6">
    <source>
        <dbReference type="ARBA" id="ARBA00022786"/>
    </source>
</evidence>
<organism evidence="16">
    <name type="scientific">Brassica cretica</name>
    <name type="common">Mustard</name>
    <dbReference type="NCBI Taxonomy" id="69181"/>
    <lineage>
        <taxon>Eukaryota</taxon>
        <taxon>Viridiplantae</taxon>
        <taxon>Streptophyta</taxon>
        <taxon>Embryophyta</taxon>
        <taxon>Tracheophyta</taxon>
        <taxon>Spermatophyta</taxon>
        <taxon>Magnoliopsida</taxon>
        <taxon>eudicotyledons</taxon>
        <taxon>Gunneridae</taxon>
        <taxon>Pentapetalae</taxon>
        <taxon>rosids</taxon>
        <taxon>malvids</taxon>
        <taxon>Brassicales</taxon>
        <taxon>Brassicaceae</taxon>
        <taxon>Brassiceae</taxon>
        <taxon>Brassica</taxon>
    </lineage>
</organism>
<keyword evidence="10" id="KW-0464">Manganese</keyword>
<dbReference type="CDD" id="cd23798">
    <property type="entry name" value="UBCc_UBE2I"/>
    <property type="match status" value="1"/>
</dbReference>
<evidence type="ECO:0000313" key="16">
    <source>
        <dbReference type="EMBL" id="KAF2601220.1"/>
    </source>
</evidence>
<keyword evidence="5" id="KW-0479">Metal-binding</keyword>
<reference evidence="16" key="1">
    <citation type="submission" date="2019-12" db="EMBL/GenBank/DDBJ databases">
        <title>Genome sequencing and annotation of Brassica cretica.</title>
        <authorList>
            <person name="Studholme D.J."/>
            <person name="Sarris P.F."/>
        </authorList>
    </citation>
    <scope>NUCLEOTIDE SEQUENCE</scope>
    <source>
        <strain evidence="16">PFS-102/07</strain>
        <tissue evidence="16">Leaf</tissue>
    </source>
</reference>
<keyword evidence="6 13" id="KW-0833">Ubl conjugation pathway</keyword>
<proteinExistence type="inferred from homology"/>
<dbReference type="PROSITE" id="PS01032">
    <property type="entry name" value="PPM_1"/>
    <property type="match status" value="1"/>
</dbReference>
<evidence type="ECO:0000256" key="4">
    <source>
        <dbReference type="ARBA" id="ARBA00022679"/>
    </source>
</evidence>
<keyword evidence="13" id="KW-0067">ATP-binding</keyword>
<feature type="domain" description="UBC core" evidence="14">
    <location>
        <begin position="197"/>
        <end position="380"/>
    </location>
</feature>
<dbReference type="PROSITE" id="PS51746">
    <property type="entry name" value="PPM_2"/>
    <property type="match status" value="1"/>
</dbReference>
<feature type="active site" description="Glycyl thioester intermediate" evidence="11">
    <location>
        <position position="286"/>
    </location>
</feature>
<sequence length="382" mass="42482">MVHGVKQEDGCDSSVPVYVPTIRSGSYADIGPKRFMEDEHICVDDLSSQVGCLSELPNPSAFYAVFDGHGGSEAATYVKQNAIRLFFEDDKFPQTSEVNSVYVEEVKSSLRNAFLQADLALAEEGSISSSSGTTALAALIFGRLLMVANAGDCRAVLCRKGRAIEMSHDHRPINLLERRRAIWAIEAKQTEVMSGGIARGRLTEERKAWRKNHPHAFVAKPETSSDGTNNLMVWQCIIPGKSGTDWEGGFYPLTLNFSEDYPSKPPKCKFPQGFFHPNVYPSGTVCLSILNEDYVTTLHHCFVLLRANVLKEKKKALQGSLTPQGWRPAITVKQILVGIQDLLDEPNPNDPAQTEGYQLFVQDKNEYKRRVKQQAKQYPTVV</sequence>
<evidence type="ECO:0000259" key="15">
    <source>
        <dbReference type="PROSITE" id="PS51746"/>
    </source>
</evidence>
<evidence type="ECO:0000256" key="11">
    <source>
        <dbReference type="PROSITE-ProRule" id="PRU10133"/>
    </source>
</evidence>
<comment type="cofactor">
    <cofactor evidence="2">
        <name>Mg(2+)</name>
        <dbReference type="ChEBI" id="CHEBI:18420"/>
    </cofactor>
</comment>
<keyword evidence="7 12" id="KW-0378">Hydrolase</keyword>